<dbReference type="EMBL" id="CP019454">
    <property type="protein sequence ID" value="AUW95148.1"/>
    <property type="molecule type" value="Genomic_DNA"/>
</dbReference>
<evidence type="ECO:0000313" key="2">
    <source>
        <dbReference type="EMBL" id="AUW95148.1"/>
    </source>
</evidence>
<dbReference type="RefSeq" id="WP_103375636.1">
    <property type="nucleotide sequence ID" value="NZ_CP133983.1"/>
</dbReference>
<dbReference type="Proteomes" id="UP000325292">
    <property type="component" value="Chromosome"/>
</dbReference>
<protein>
    <submittedName>
        <fullName evidence="2">Uncharacterized protein</fullName>
    </submittedName>
</protein>
<keyword evidence="3" id="KW-1185">Reference proteome</keyword>
<organism evidence="2 3">
    <name type="scientific">Sulfobacillus thermotolerans</name>
    <dbReference type="NCBI Taxonomy" id="338644"/>
    <lineage>
        <taxon>Bacteria</taxon>
        <taxon>Bacillati</taxon>
        <taxon>Bacillota</taxon>
        <taxon>Clostridia</taxon>
        <taxon>Eubacteriales</taxon>
        <taxon>Clostridiales Family XVII. Incertae Sedis</taxon>
        <taxon>Sulfobacillus</taxon>
    </lineage>
</organism>
<evidence type="ECO:0000256" key="1">
    <source>
        <dbReference type="SAM" id="Phobius"/>
    </source>
</evidence>
<proteinExistence type="predicted"/>
<keyword evidence="1" id="KW-0812">Transmembrane</keyword>
<accession>A0ABM6RUQ8</accession>
<name>A0ABM6RUQ8_9FIRM</name>
<evidence type="ECO:0000313" key="3">
    <source>
        <dbReference type="Proteomes" id="UP000325292"/>
    </source>
</evidence>
<sequence>MRAWVKGIGAVVGGLAAVVVFYRGVSLLLPPVIPVTHPVQSQAIATVRAHHARHVHRQSVLPSSPGSAPVGPNGLAKMAYSGSVWTNALARARSLHLHLLLPTHAYPDTALEESYVDGPDLDLEFNNMLAIESNTPIDPAYQPASVANVMLADGVAAQWMLIYGVGGPAYRLDFQQDGTYVRLQLFRIYIPASAGSNELIASQFAPMS</sequence>
<gene>
    <name evidence="2" type="ORF">BXT84_15280</name>
</gene>
<keyword evidence="1" id="KW-0472">Membrane</keyword>
<reference evidence="2 3" key="1">
    <citation type="journal article" date="2019" name="Sci. Rep.">
        <title>Sulfobacillus thermotolerans: new insights into resistance and metabolic capacities of acidophilic chemolithotrophs.</title>
        <authorList>
            <person name="Panyushkina A.E."/>
            <person name="Babenko V.V."/>
            <person name="Nikitina A.S."/>
            <person name="Selezneva O.V."/>
            <person name="Tsaplina I.A."/>
            <person name="Letarova M.A."/>
            <person name="Kostryukova E.S."/>
            <person name="Letarov A.V."/>
        </authorList>
    </citation>
    <scope>NUCLEOTIDE SEQUENCE [LARGE SCALE GENOMIC DNA]</scope>
    <source>
        <strain evidence="2 3">Kr1</strain>
    </source>
</reference>
<feature type="transmembrane region" description="Helical" evidence="1">
    <location>
        <begin position="7"/>
        <end position="29"/>
    </location>
</feature>
<keyword evidence="1" id="KW-1133">Transmembrane helix</keyword>